<evidence type="ECO:0000256" key="4">
    <source>
        <dbReference type="ARBA" id="ARBA00022989"/>
    </source>
</evidence>
<organism evidence="7 8">
    <name type="scientific">Pontibacillus salicampi</name>
    <dbReference type="NCBI Taxonomy" id="1449801"/>
    <lineage>
        <taxon>Bacteria</taxon>
        <taxon>Bacillati</taxon>
        <taxon>Bacillota</taxon>
        <taxon>Bacilli</taxon>
        <taxon>Bacillales</taxon>
        <taxon>Bacillaceae</taxon>
        <taxon>Pontibacillus</taxon>
    </lineage>
</organism>
<evidence type="ECO:0000256" key="1">
    <source>
        <dbReference type="ARBA" id="ARBA00004651"/>
    </source>
</evidence>
<dbReference type="PANTHER" id="PTHR30213:SF0">
    <property type="entry name" value="UPF0761 MEMBRANE PROTEIN YIHY"/>
    <property type="match status" value="1"/>
</dbReference>
<proteinExistence type="predicted"/>
<evidence type="ECO:0000256" key="5">
    <source>
        <dbReference type="ARBA" id="ARBA00023136"/>
    </source>
</evidence>
<sequence>MRSIWPFIRSLWKRMGEDDVAGLSAQLSYFFLLSLFPFLFFLTTLIGYINISEERIMEFVHTYAPDGAYELIESNVQDILYQQHGGLLSLGIIGTLWAASNGMNAIIKAMDQAYQVRSKRHFLVQRALSVWLLFAFTFIILIALLLSVFGKLIGRGIFFYFSFTTTFLTLWEVIRWGLSSILFFIVLLFLYKWVPHVPLRLKEVWRGALFAVTGWQLVSLAFSIYVNRWGDFSATYGSLGGVIVLMIWFYLSGIILITGGQINALVKERYLVLSKIRR</sequence>
<feature type="transmembrane region" description="Helical" evidence="6">
    <location>
        <begin position="20"/>
        <end position="49"/>
    </location>
</feature>
<dbReference type="RefSeq" id="WP_377348471.1">
    <property type="nucleotide sequence ID" value="NZ_JBHLTP010000011.1"/>
</dbReference>
<feature type="transmembrane region" description="Helical" evidence="6">
    <location>
        <begin position="238"/>
        <end position="259"/>
    </location>
</feature>
<feature type="transmembrane region" description="Helical" evidence="6">
    <location>
        <begin position="87"/>
        <end position="107"/>
    </location>
</feature>
<keyword evidence="3 6" id="KW-0812">Transmembrane</keyword>
<protein>
    <submittedName>
        <fullName evidence="7">YihY/virulence factor BrkB family protein</fullName>
    </submittedName>
</protein>
<dbReference type="NCBIfam" id="TIGR00765">
    <property type="entry name" value="yihY_not_rbn"/>
    <property type="match status" value="1"/>
</dbReference>
<keyword evidence="2" id="KW-1003">Cell membrane</keyword>
<dbReference type="InterPro" id="IPR017039">
    <property type="entry name" value="Virul_fac_BrkB"/>
</dbReference>
<name>A0ABV6LPX0_9BACI</name>
<keyword evidence="5 6" id="KW-0472">Membrane</keyword>
<dbReference type="PANTHER" id="PTHR30213">
    <property type="entry name" value="INNER MEMBRANE PROTEIN YHJD"/>
    <property type="match status" value="1"/>
</dbReference>
<comment type="subcellular location">
    <subcellularLocation>
        <location evidence="1">Cell membrane</location>
        <topology evidence="1">Multi-pass membrane protein</topology>
    </subcellularLocation>
</comment>
<dbReference type="Proteomes" id="UP001589836">
    <property type="component" value="Unassembled WGS sequence"/>
</dbReference>
<evidence type="ECO:0000256" key="6">
    <source>
        <dbReference type="SAM" id="Phobius"/>
    </source>
</evidence>
<comment type="caution">
    <text evidence="7">The sequence shown here is derived from an EMBL/GenBank/DDBJ whole genome shotgun (WGS) entry which is preliminary data.</text>
</comment>
<dbReference type="EMBL" id="JBHLTP010000011">
    <property type="protein sequence ID" value="MFC0524466.1"/>
    <property type="molecule type" value="Genomic_DNA"/>
</dbReference>
<reference evidence="7 8" key="1">
    <citation type="submission" date="2024-09" db="EMBL/GenBank/DDBJ databases">
        <authorList>
            <person name="Sun Q."/>
            <person name="Mori K."/>
        </authorList>
    </citation>
    <scope>NUCLEOTIDE SEQUENCE [LARGE SCALE GENOMIC DNA]</scope>
    <source>
        <strain evidence="7 8">NCAIM B.02529</strain>
    </source>
</reference>
<evidence type="ECO:0000256" key="2">
    <source>
        <dbReference type="ARBA" id="ARBA00022475"/>
    </source>
</evidence>
<feature type="transmembrane region" description="Helical" evidence="6">
    <location>
        <begin position="128"/>
        <end position="153"/>
    </location>
</feature>
<feature type="transmembrane region" description="Helical" evidence="6">
    <location>
        <begin position="203"/>
        <end position="226"/>
    </location>
</feature>
<evidence type="ECO:0000313" key="7">
    <source>
        <dbReference type="EMBL" id="MFC0524466.1"/>
    </source>
</evidence>
<evidence type="ECO:0000256" key="3">
    <source>
        <dbReference type="ARBA" id="ARBA00022692"/>
    </source>
</evidence>
<dbReference type="PIRSF" id="PIRSF035875">
    <property type="entry name" value="RNase_BN"/>
    <property type="match status" value="1"/>
</dbReference>
<feature type="transmembrane region" description="Helical" evidence="6">
    <location>
        <begin position="173"/>
        <end position="191"/>
    </location>
</feature>
<gene>
    <name evidence="7" type="ORF">ACFFGV_12900</name>
</gene>
<keyword evidence="8" id="KW-1185">Reference proteome</keyword>
<accession>A0ABV6LPX0</accession>
<evidence type="ECO:0000313" key="8">
    <source>
        <dbReference type="Proteomes" id="UP001589836"/>
    </source>
</evidence>
<dbReference type="Pfam" id="PF03631">
    <property type="entry name" value="Virul_fac_BrkB"/>
    <property type="match status" value="1"/>
</dbReference>
<keyword evidence="4 6" id="KW-1133">Transmembrane helix</keyword>